<evidence type="ECO:0000313" key="2">
    <source>
        <dbReference type="EMBL" id="ADI31826.1"/>
    </source>
</evidence>
<dbReference type="RefSeq" id="WP_013143024.1">
    <property type="nucleotide sequence ID" value="NC_014205.1"/>
</dbReference>
<feature type="transmembrane region" description="Helical" evidence="1">
    <location>
        <begin position="12"/>
        <end position="36"/>
    </location>
</feature>
<name>D7DCC9_STAHD</name>
<reference evidence="3" key="1">
    <citation type="submission" date="2010-05" db="EMBL/GenBank/DDBJ databases">
        <title>Complete sequence of Staphylothermus hellenicus DSM 12710.</title>
        <authorList>
            <consortium name="US DOE Joint Genome Institute"/>
            <person name="Lucas S."/>
            <person name="Copeland A."/>
            <person name="Lapidus A."/>
            <person name="Cheng J.-F."/>
            <person name="Bruce D."/>
            <person name="Goodwin L."/>
            <person name="Pitluck S."/>
            <person name="Davenport K."/>
            <person name="Detter J.C."/>
            <person name="Han C."/>
            <person name="Tapia R."/>
            <person name="Larimer F."/>
            <person name="Land M."/>
            <person name="Hauser L."/>
            <person name="Kyrpides N."/>
            <person name="Mikhailova N."/>
            <person name="Anderson I.J."/>
            <person name="Woyke T."/>
        </authorList>
    </citation>
    <scope>NUCLEOTIDE SEQUENCE [LARGE SCALE GENOMIC DNA]</scope>
    <source>
        <strain evidence="3">DSM 12710 / JCM 10830 / BK20S6-10-b1 / P8</strain>
    </source>
</reference>
<dbReference type="AlphaFoldDB" id="D7DCC9"/>
<feature type="transmembrane region" description="Helical" evidence="1">
    <location>
        <begin position="294"/>
        <end position="321"/>
    </location>
</feature>
<organism evidence="2 3">
    <name type="scientific">Staphylothermus hellenicus (strain DSM 12710 / JCM 10830 / BK20S6-10-b1 / P8)</name>
    <dbReference type="NCBI Taxonomy" id="591019"/>
    <lineage>
        <taxon>Archaea</taxon>
        <taxon>Thermoproteota</taxon>
        <taxon>Thermoprotei</taxon>
        <taxon>Desulfurococcales</taxon>
        <taxon>Desulfurococcaceae</taxon>
        <taxon>Staphylothermus</taxon>
    </lineage>
</organism>
<dbReference type="EMBL" id="CP002051">
    <property type="protein sequence ID" value="ADI31826.1"/>
    <property type="molecule type" value="Genomic_DNA"/>
</dbReference>
<dbReference type="OrthoDB" id="86287at2157"/>
<gene>
    <name evidence="2" type="ordered locus">Shell_0705</name>
</gene>
<protein>
    <submittedName>
        <fullName evidence="2">Uncharacterized protein</fullName>
    </submittedName>
</protein>
<keyword evidence="1" id="KW-0472">Membrane</keyword>
<sequence>MNPLIYDLKRSFMRRTTIIMIIIFLLIGIGITYLIFGNIQQEGINPNSKVTVVATLWSKKGIGTISGYIVDKDGKGIPGASIEFYIGDEKLANNKSLDNGYFEIDTGVNLAFNPSNIGAFGEKYQILLNNSKIHVKTASEEFDVKAMISSSISIKGQNIFPASIVYIHKSVFVHEPPQSLSTYGSTLAIINYDESTGKATIIVAVPFLFSSETKYNVSYSLQPVLLLRKGEVVKNYLSRICNESASLGEFDDPVEIVSLNINNRNTTLILCYNVRDQVNVVSAQFTKSNVITSLYVAALSTPVNLVATFIPISMLYIAYVLMAKPRSIGALEFLLARPVTRFDIFINRYIAGILTATLSAIIIVLALVLSSYVLLGVPFIADIVFLLFLGLTLSMITMYSLYYALATSLRSGFYLGLSIGLYLLFALFWQVIIAIYGVSTGVLLRDIQEYSKMLINSYYYNPMGIMNLIMIIIQNNYGISAIINPDPFYMSLSVTLWICVPAILGYLRFQRINLSG</sequence>
<accession>D7DCC9</accession>
<evidence type="ECO:0000313" key="3">
    <source>
        <dbReference type="Proteomes" id="UP000002573"/>
    </source>
</evidence>
<evidence type="ECO:0000256" key="1">
    <source>
        <dbReference type="SAM" id="Phobius"/>
    </source>
</evidence>
<reference evidence="2 3" key="2">
    <citation type="journal article" date="2011" name="Stand. Genomic Sci.">
        <title>Complete genome sequence of Staphylothermus hellenicus P8.</title>
        <authorList>
            <person name="Anderson I."/>
            <person name="Wirth R."/>
            <person name="Lucas S."/>
            <person name="Copeland A."/>
            <person name="Lapidus A."/>
            <person name="Cheng J.F."/>
            <person name="Goodwin L."/>
            <person name="Pitluck S."/>
            <person name="Davenport K."/>
            <person name="Detter J.C."/>
            <person name="Han C."/>
            <person name="Tapia R."/>
            <person name="Land M."/>
            <person name="Hauser L."/>
            <person name="Pati A."/>
            <person name="Mikhailova N."/>
            <person name="Woyke T."/>
            <person name="Klenk H.P."/>
            <person name="Kyrpides N."/>
            <person name="Ivanova N."/>
        </authorList>
    </citation>
    <scope>NUCLEOTIDE SEQUENCE [LARGE SCALE GENOMIC DNA]</scope>
    <source>
        <strain evidence="3">DSM 12710 / JCM 10830 / BK20S6-10-b1 / P8</strain>
    </source>
</reference>
<feature type="transmembrane region" description="Helical" evidence="1">
    <location>
        <begin position="413"/>
        <end position="438"/>
    </location>
</feature>
<dbReference type="HOGENOM" id="CLU_527494_0_0_2"/>
<dbReference type="Proteomes" id="UP000002573">
    <property type="component" value="Chromosome"/>
</dbReference>
<keyword evidence="1" id="KW-0812">Transmembrane</keyword>
<dbReference type="KEGG" id="shc:Shell_0705"/>
<dbReference type="GO" id="GO:0005886">
    <property type="term" value="C:plasma membrane"/>
    <property type="evidence" value="ECO:0007669"/>
    <property type="project" value="UniProtKB-SubCell"/>
</dbReference>
<keyword evidence="1" id="KW-1133">Transmembrane helix</keyword>
<dbReference type="eggNOG" id="arCOG02441">
    <property type="taxonomic scope" value="Archaea"/>
</dbReference>
<feature type="transmembrane region" description="Helical" evidence="1">
    <location>
        <begin position="379"/>
        <end position="401"/>
    </location>
</feature>
<dbReference type="PANTHER" id="PTHR43471">
    <property type="entry name" value="ABC TRANSPORTER PERMEASE"/>
    <property type="match status" value="1"/>
</dbReference>
<proteinExistence type="predicted"/>
<keyword evidence="3" id="KW-1185">Reference proteome</keyword>
<feature type="transmembrane region" description="Helical" evidence="1">
    <location>
        <begin position="458"/>
        <end position="477"/>
    </location>
</feature>
<dbReference type="STRING" id="591019.Shell_0705"/>
<dbReference type="GeneID" id="9233994"/>
<dbReference type="Pfam" id="PF12679">
    <property type="entry name" value="ABC2_membrane_2"/>
    <property type="match status" value="1"/>
</dbReference>
<feature type="transmembrane region" description="Helical" evidence="1">
    <location>
        <begin position="349"/>
        <end position="373"/>
    </location>
</feature>
<dbReference type="GO" id="GO:0140359">
    <property type="term" value="F:ABC-type transporter activity"/>
    <property type="evidence" value="ECO:0007669"/>
    <property type="project" value="InterPro"/>
</dbReference>
<feature type="transmembrane region" description="Helical" evidence="1">
    <location>
        <begin position="489"/>
        <end position="509"/>
    </location>
</feature>